<evidence type="ECO:0000256" key="5">
    <source>
        <dbReference type="SAM" id="MobiDB-lite"/>
    </source>
</evidence>
<evidence type="ECO:0000256" key="6">
    <source>
        <dbReference type="SAM" id="Phobius"/>
    </source>
</evidence>
<evidence type="ECO:0000313" key="9">
    <source>
        <dbReference type="Proteomes" id="UP001595729"/>
    </source>
</evidence>
<feature type="region of interest" description="Disordered" evidence="5">
    <location>
        <begin position="264"/>
        <end position="305"/>
    </location>
</feature>
<accession>A0ABV7W813</accession>
<evidence type="ECO:0000313" key="8">
    <source>
        <dbReference type="EMBL" id="MFC3685899.1"/>
    </source>
</evidence>
<keyword evidence="4 6" id="KW-0472">Membrane</keyword>
<keyword evidence="9" id="KW-1185">Reference proteome</keyword>
<comment type="caution">
    <text evidence="8">The sequence shown here is derived from an EMBL/GenBank/DDBJ whole genome shotgun (WGS) entry which is preliminary data.</text>
</comment>
<feature type="transmembrane region" description="Helical" evidence="6">
    <location>
        <begin position="37"/>
        <end position="59"/>
    </location>
</feature>
<sequence length="305" mass="33759">MALFKREVSEASQEILKKSMDFESNVISMVKRSERRAWIVAICSMVLTLMLGGAIAYMLPLKEKVPYLVTVDLKRSTSTVSPLRDNVAATGIYASEALNRSHVARFVQAREGYDYDTINEHDWEYVAAMSNDQVKGLFVQQFDGTANSPEKKWGRNTAIRVKVNSIVFNGLDEERGARPTGATVRFEKWKFDKTNGRSEYLSSHVATMSYEYKTNLKMSDHLRLRNPLGFQVTSFRVDDEFNAPVFKAGQPDKGVPLLTEDEGVMHRGADAPDAPAAVVPANAQQPVQPSLSALPGAPATPSPGQ</sequence>
<name>A0ABV7W813_9BURK</name>
<dbReference type="InterPro" id="IPR007430">
    <property type="entry name" value="VirB8"/>
</dbReference>
<feature type="compositionally biased region" description="Low complexity" evidence="5">
    <location>
        <begin position="271"/>
        <end position="289"/>
    </location>
</feature>
<feature type="domain" description="Bacterial virulence protein VirB8" evidence="7">
    <location>
        <begin position="19"/>
        <end position="240"/>
    </location>
</feature>
<organism evidence="8 9">
    <name type="scientific">Hydrogenophaga luteola</name>
    <dbReference type="NCBI Taxonomy" id="1591122"/>
    <lineage>
        <taxon>Bacteria</taxon>
        <taxon>Pseudomonadati</taxon>
        <taxon>Pseudomonadota</taxon>
        <taxon>Betaproteobacteria</taxon>
        <taxon>Burkholderiales</taxon>
        <taxon>Comamonadaceae</taxon>
        <taxon>Hydrogenophaga</taxon>
    </lineage>
</organism>
<evidence type="ECO:0000256" key="1">
    <source>
        <dbReference type="ARBA" id="ARBA00004167"/>
    </source>
</evidence>
<dbReference type="RefSeq" id="WP_382177869.1">
    <property type="nucleotide sequence ID" value="NZ_JBHRXX010000009.1"/>
</dbReference>
<dbReference type="Pfam" id="PF04335">
    <property type="entry name" value="VirB8"/>
    <property type="match status" value="1"/>
</dbReference>
<evidence type="ECO:0000256" key="4">
    <source>
        <dbReference type="ARBA" id="ARBA00023136"/>
    </source>
</evidence>
<dbReference type="SUPFAM" id="SSF54427">
    <property type="entry name" value="NTF2-like"/>
    <property type="match status" value="1"/>
</dbReference>
<dbReference type="Gene3D" id="3.10.450.230">
    <property type="entry name" value="VirB8 protein"/>
    <property type="match status" value="1"/>
</dbReference>
<evidence type="ECO:0000259" key="7">
    <source>
        <dbReference type="Pfam" id="PF04335"/>
    </source>
</evidence>
<reference evidence="9" key="1">
    <citation type="journal article" date="2019" name="Int. J. Syst. Evol. Microbiol.">
        <title>The Global Catalogue of Microorganisms (GCM) 10K type strain sequencing project: providing services to taxonomists for standard genome sequencing and annotation.</title>
        <authorList>
            <consortium name="The Broad Institute Genomics Platform"/>
            <consortium name="The Broad Institute Genome Sequencing Center for Infectious Disease"/>
            <person name="Wu L."/>
            <person name="Ma J."/>
        </authorList>
    </citation>
    <scope>NUCLEOTIDE SEQUENCE [LARGE SCALE GENOMIC DNA]</scope>
    <source>
        <strain evidence="9">KCTC 42501</strain>
    </source>
</reference>
<keyword evidence="2 6" id="KW-0812">Transmembrane</keyword>
<evidence type="ECO:0000256" key="3">
    <source>
        <dbReference type="ARBA" id="ARBA00022989"/>
    </source>
</evidence>
<protein>
    <submittedName>
        <fullName evidence="8">VirB8 family protein</fullName>
    </submittedName>
</protein>
<evidence type="ECO:0000256" key="2">
    <source>
        <dbReference type="ARBA" id="ARBA00022692"/>
    </source>
</evidence>
<proteinExistence type="predicted"/>
<dbReference type="InterPro" id="IPR032710">
    <property type="entry name" value="NTF2-like_dom_sf"/>
</dbReference>
<dbReference type="CDD" id="cd16424">
    <property type="entry name" value="VirB8"/>
    <property type="match status" value="1"/>
</dbReference>
<dbReference type="EMBL" id="JBHRXX010000009">
    <property type="protein sequence ID" value="MFC3685899.1"/>
    <property type="molecule type" value="Genomic_DNA"/>
</dbReference>
<gene>
    <name evidence="8" type="ORF">ACFOPI_20045</name>
</gene>
<dbReference type="Proteomes" id="UP001595729">
    <property type="component" value="Unassembled WGS sequence"/>
</dbReference>
<comment type="subcellular location">
    <subcellularLocation>
        <location evidence="1">Membrane</location>
        <topology evidence="1">Single-pass membrane protein</topology>
    </subcellularLocation>
</comment>
<keyword evidence="3 6" id="KW-1133">Transmembrane helix</keyword>